<accession>A0A1Y1N4B1</accession>
<dbReference type="Pfam" id="PF07690">
    <property type="entry name" value="MFS_1"/>
    <property type="match status" value="2"/>
</dbReference>
<dbReference type="InParanoid" id="A0A1Y1N4B1"/>
<reference evidence="3" key="3">
    <citation type="submission" date="2019-08" db="EMBL/GenBank/DDBJ databases">
        <authorList>
            <consortium name="Photinus pyralis genome working group"/>
            <person name="Fallon T.R."/>
            <person name="Sander Lower S.E."/>
            <person name="Weng J.-K."/>
        </authorList>
    </citation>
    <scope>NUCLEOTIDE SEQUENCE</scope>
    <source>
        <strain evidence="3">1611_PpyrPB1</strain>
        <tissue evidence="3">Whole body</tissue>
    </source>
</reference>
<evidence type="ECO:0000256" key="1">
    <source>
        <dbReference type="SAM" id="Phobius"/>
    </source>
</evidence>
<dbReference type="EMBL" id="VVIM01000005">
    <property type="protein sequence ID" value="KAB0799777.1"/>
    <property type="molecule type" value="Genomic_DNA"/>
</dbReference>
<keyword evidence="1" id="KW-0812">Transmembrane</keyword>
<gene>
    <name evidence="3" type="ORF">PPYR_07657</name>
</gene>
<organism evidence="2">
    <name type="scientific">Photinus pyralis</name>
    <name type="common">Common eastern firefly</name>
    <name type="synonym">Lampyris pyralis</name>
    <dbReference type="NCBI Taxonomy" id="7054"/>
    <lineage>
        <taxon>Eukaryota</taxon>
        <taxon>Metazoa</taxon>
        <taxon>Ecdysozoa</taxon>
        <taxon>Arthropoda</taxon>
        <taxon>Hexapoda</taxon>
        <taxon>Insecta</taxon>
        <taxon>Pterygota</taxon>
        <taxon>Neoptera</taxon>
        <taxon>Endopterygota</taxon>
        <taxon>Coleoptera</taxon>
        <taxon>Polyphaga</taxon>
        <taxon>Elateriformia</taxon>
        <taxon>Elateroidea</taxon>
        <taxon>Lampyridae</taxon>
        <taxon>Lampyrinae</taxon>
        <taxon>Photinus</taxon>
    </lineage>
</organism>
<feature type="transmembrane region" description="Helical" evidence="1">
    <location>
        <begin position="12"/>
        <end position="32"/>
    </location>
</feature>
<reference evidence="3 4" key="2">
    <citation type="journal article" date="2018" name="Elife">
        <title>Firefly genomes illuminate parallel origins of bioluminescence in beetles.</title>
        <authorList>
            <person name="Fallon T.R."/>
            <person name="Lower S.E."/>
            <person name="Chang C.H."/>
            <person name="Bessho-Uehara M."/>
            <person name="Martin G.J."/>
            <person name="Bewick A.J."/>
            <person name="Behringer M."/>
            <person name="Debat H.J."/>
            <person name="Wong I."/>
            <person name="Day J.C."/>
            <person name="Suvorov A."/>
            <person name="Silva C.J."/>
            <person name="Stanger-Hall K.F."/>
            <person name="Hall D.W."/>
            <person name="Schmitz R.J."/>
            <person name="Nelson D.R."/>
            <person name="Lewis S.M."/>
            <person name="Shigenobu S."/>
            <person name="Bybee S.M."/>
            <person name="Larracuente A.M."/>
            <person name="Oba Y."/>
            <person name="Weng J.K."/>
        </authorList>
    </citation>
    <scope>NUCLEOTIDE SEQUENCE [LARGE SCALE GENOMIC DNA]</scope>
    <source>
        <strain evidence="3">1611_PpyrPB1</strain>
        <tissue evidence="3">Whole body</tissue>
    </source>
</reference>
<dbReference type="Proteomes" id="UP000327044">
    <property type="component" value="Unassembled WGS sequence"/>
</dbReference>
<feature type="transmembrane region" description="Helical" evidence="1">
    <location>
        <begin position="342"/>
        <end position="365"/>
    </location>
</feature>
<feature type="transmembrane region" description="Helical" evidence="1">
    <location>
        <begin position="287"/>
        <end position="305"/>
    </location>
</feature>
<reference evidence="2" key="1">
    <citation type="journal article" date="2016" name="Sci. Rep.">
        <title>Molecular characterization of firefly nuptial gifts: a multi-omics approach sheds light on postcopulatory sexual selection.</title>
        <authorList>
            <person name="Al-Wathiqui N."/>
            <person name="Fallon T.R."/>
            <person name="South A."/>
            <person name="Weng J.K."/>
            <person name="Lewis S.M."/>
        </authorList>
    </citation>
    <scope>NUCLEOTIDE SEQUENCE</scope>
</reference>
<dbReference type="InterPro" id="IPR050327">
    <property type="entry name" value="Proton-linked_MCT"/>
</dbReference>
<evidence type="ECO:0008006" key="5">
    <source>
        <dbReference type="Google" id="ProtNLM"/>
    </source>
</evidence>
<evidence type="ECO:0000313" key="4">
    <source>
        <dbReference type="Proteomes" id="UP000327044"/>
    </source>
</evidence>
<dbReference type="GO" id="GO:0008028">
    <property type="term" value="F:monocarboxylic acid transmembrane transporter activity"/>
    <property type="evidence" value="ECO:0007669"/>
    <property type="project" value="TreeGrafter"/>
</dbReference>
<dbReference type="PANTHER" id="PTHR11360:SF237">
    <property type="entry name" value="MONOCARBOXYLATE TRANSPORTER 12-B-LIKE PROTEIN"/>
    <property type="match status" value="1"/>
</dbReference>
<feature type="transmembrane region" description="Helical" evidence="1">
    <location>
        <begin position="112"/>
        <end position="135"/>
    </location>
</feature>
<name>A0A1Y1N4B1_PHOPY</name>
<dbReference type="AlphaFoldDB" id="A0A1Y1N4B1"/>
<dbReference type="PANTHER" id="PTHR11360">
    <property type="entry name" value="MONOCARBOXYLATE TRANSPORTER"/>
    <property type="match status" value="1"/>
</dbReference>
<keyword evidence="1" id="KW-1133">Transmembrane helix</keyword>
<feature type="transmembrane region" description="Helical" evidence="1">
    <location>
        <begin position="251"/>
        <end position="275"/>
    </location>
</feature>
<feature type="transmembrane region" description="Helical" evidence="1">
    <location>
        <begin position="84"/>
        <end position="106"/>
    </location>
</feature>
<evidence type="ECO:0000313" key="2">
    <source>
        <dbReference type="EMBL" id="JAV91176.1"/>
    </source>
</evidence>
<keyword evidence="4" id="KW-1185">Reference proteome</keyword>
<dbReference type="InterPro" id="IPR011701">
    <property type="entry name" value="MFS"/>
</dbReference>
<feature type="transmembrane region" description="Helical" evidence="1">
    <location>
        <begin position="377"/>
        <end position="398"/>
    </location>
</feature>
<evidence type="ECO:0000313" key="3">
    <source>
        <dbReference type="EMBL" id="KAB0799777.1"/>
    </source>
</evidence>
<proteinExistence type="predicted"/>
<dbReference type="SUPFAM" id="SSF103473">
    <property type="entry name" value="MFS general substrate transporter"/>
    <property type="match status" value="1"/>
</dbReference>
<feature type="transmembrane region" description="Helical" evidence="1">
    <location>
        <begin position="173"/>
        <end position="191"/>
    </location>
</feature>
<dbReference type="InterPro" id="IPR036259">
    <property type="entry name" value="MFS_trans_sf"/>
</dbReference>
<feature type="transmembrane region" description="Helical" evidence="1">
    <location>
        <begin position="147"/>
        <end position="167"/>
    </location>
</feature>
<dbReference type="EMBL" id="GEZM01016706">
    <property type="protein sequence ID" value="JAV91176.1"/>
    <property type="molecule type" value="Transcribed_RNA"/>
</dbReference>
<sequence>MSGGTTLIPPDGGWGWIIMFAYIINNLLIVPIQQNFGLLFKEAFIHMGMSGTNVTSVISTNMSASLLVGTCAGPLIKRFGIRNVAIVGSMLFTMGIISLALATNYTSLLVCYGLLTGLGEGIIRLTSTLSLNLYFAKKRRKVAGVALALRSLGSVVFPHIIVLFLAVYGTSSATLLIGGLCFHTVCASLLLRPVEWYMKKAPCADLPGTDVGAPLLSLNDKDQHSQGILQPHGILARFARYYDLALLKNSVYINITVGMMFSVFSDISFETLFALILSDLNFDDHKIAVFVSTSYISNIIIRFAIPFVGDYFRRSSRFMYALSCCVVIIGRFFIIYLANTKIVVTSIIWGVAHGMRTVYWSVIIADNVPAHQLPSAESMFIASNGVLCLICGPMLGWIKDATGSFVNCVYVLNGFTLITCGLWFTEWFFRKIERKPAVTETVT</sequence>
<keyword evidence="1" id="KW-0472">Membrane</keyword>
<dbReference type="Gene3D" id="1.20.1250.20">
    <property type="entry name" value="MFS general substrate transporter like domains"/>
    <property type="match status" value="2"/>
</dbReference>
<feature type="transmembrane region" description="Helical" evidence="1">
    <location>
        <begin position="317"/>
        <end position="336"/>
    </location>
</feature>
<feature type="transmembrane region" description="Helical" evidence="1">
    <location>
        <begin position="404"/>
        <end position="425"/>
    </location>
</feature>
<protein>
    <recommendedName>
        <fullName evidence="5">Major facilitator superfamily (MFS) profile domain-containing protein</fullName>
    </recommendedName>
</protein>